<sequence length="501" mass="53722">MSIRLRLALWYGALCGLALLTVSLLSYAVYSRSQYSVLDRVLVLSANHVSAGVRAAGRSYVLNADRDSLEVLLRLYGPDGQLRQTSSGGPNIPPTSPTAPLNTPAGPAYDWLARLVPTTASPAPARENAAFGMVRYGGERWRRYVVRLDNGGIPIAYVETLTPLGRLDDAVAHLRTLLFGLGLASLAVVVGLGWAIAGSALAPIARLTRTAHDIAASRDTARRVPTPDHRDELGRLALTFNEMLASLDAAAKLQQRFIADASHELRAPLAVMQGNLELLRRYPIMPPGERQEVTLEAEREAVRLGRLVNDLLLLARSDAGVPLRLAPVDLGSVALDAFRDASRLARGQLLTHPSPPPEITVNGDADRLKQLILILLDNALKFTPPGKRVELRLGIQGGQAEITLHDEGAGIPQADLPFVFERFYRADPARSSDPGGTGLGLSIASWIVQQHGGQIALTSQVGQGTTVTVTLPMNLPNATWTLSSKERDFHDAPGAGAKPSS</sequence>
<feature type="domain" description="HAMP" evidence="13">
    <location>
        <begin position="198"/>
        <end position="252"/>
    </location>
</feature>
<dbReference type="CDD" id="cd00075">
    <property type="entry name" value="HATPase"/>
    <property type="match status" value="1"/>
</dbReference>
<comment type="catalytic activity">
    <reaction evidence="1">
        <text>ATP + protein L-histidine = ADP + protein N-phospho-L-histidine.</text>
        <dbReference type="EC" id="2.7.13.3"/>
    </reaction>
</comment>
<evidence type="ECO:0000256" key="4">
    <source>
        <dbReference type="ARBA" id="ARBA00022553"/>
    </source>
</evidence>
<accession>K9ZZC7</accession>
<dbReference type="PRINTS" id="PR00344">
    <property type="entry name" value="BCTRLSENSOR"/>
</dbReference>
<dbReference type="CDD" id="cd00082">
    <property type="entry name" value="HisKA"/>
    <property type="match status" value="1"/>
</dbReference>
<evidence type="ECO:0000256" key="8">
    <source>
        <dbReference type="ARBA" id="ARBA00022989"/>
    </source>
</evidence>
<dbReference type="EC" id="2.7.13.3" evidence="3"/>
<dbReference type="SMART" id="SM00387">
    <property type="entry name" value="HATPase_c"/>
    <property type="match status" value="1"/>
</dbReference>
<dbReference type="FunFam" id="1.10.287.130:FF:000001">
    <property type="entry name" value="Two-component sensor histidine kinase"/>
    <property type="match status" value="1"/>
</dbReference>
<dbReference type="EMBL" id="CP003382">
    <property type="protein sequence ID" value="AFZ66282.1"/>
    <property type="molecule type" value="Genomic_DNA"/>
</dbReference>
<keyword evidence="5" id="KW-0808">Transferase</keyword>
<dbReference type="PROSITE" id="PS50109">
    <property type="entry name" value="HIS_KIN"/>
    <property type="match status" value="1"/>
</dbReference>
<keyword evidence="7 14" id="KW-0418">Kinase</keyword>
<dbReference type="InterPro" id="IPR005467">
    <property type="entry name" value="His_kinase_dom"/>
</dbReference>
<dbReference type="Gene3D" id="3.30.565.10">
    <property type="entry name" value="Histidine kinase-like ATPase, C-terminal domain"/>
    <property type="match status" value="1"/>
</dbReference>
<dbReference type="PROSITE" id="PS50885">
    <property type="entry name" value="HAMP"/>
    <property type="match status" value="1"/>
</dbReference>
<evidence type="ECO:0000313" key="15">
    <source>
        <dbReference type="Proteomes" id="UP000010467"/>
    </source>
</evidence>
<dbReference type="PANTHER" id="PTHR45436:SF5">
    <property type="entry name" value="SENSOR HISTIDINE KINASE TRCS"/>
    <property type="match status" value="1"/>
</dbReference>
<evidence type="ECO:0000259" key="13">
    <source>
        <dbReference type="PROSITE" id="PS50885"/>
    </source>
</evidence>
<dbReference type="InterPro" id="IPR036890">
    <property type="entry name" value="HATPase_C_sf"/>
</dbReference>
<dbReference type="Pfam" id="PF00512">
    <property type="entry name" value="HisKA"/>
    <property type="match status" value="1"/>
</dbReference>
<dbReference type="Pfam" id="PF02518">
    <property type="entry name" value="HATPase_c"/>
    <property type="match status" value="1"/>
</dbReference>
<evidence type="ECO:0000256" key="5">
    <source>
        <dbReference type="ARBA" id="ARBA00022679"/>
    </source>
</evidence>
<reference evidence="15" key="1">
    <citation type="submission" date="2012-03" db="EMBL/GenBank/DDBJ databases">
        <title>Complete sequence of chromosome of Deinococcus peraridilitoris DSM 19664.</title>
        <authorList>
            <person name="Lucas S."/>
            <person name="Copeland A."/>
            <person name="Lapidus A."/>
            <person name="Glavina del Rio T."/>
            <person name="Dalin E."/>
            <person name="Tice H."/>
            <person name="Bruce D."/>
            <person name="Goodwin L."/>
            <person name="Pitluck S."/>
            <person name="Peters L."/>
            <person name="Mikhailova N."/>
            <person name="Lu M."/>
            <person name="Kyrpides N."/>
            <person name="Mavromatis K."/>
            <person name="Ivanova N."/>
            <person name="Brettin T."/>
            <person name="Detter J.C."/>
            <person name="Han C."/>
            <person name="Larimer F."/>
            <person name="Land M."/>
            <person name="Hauser L."/>
            <person name="Markowitz V."/>
            <person name="Cheng J.-F."/>
            <person name="Hugenholtz P."/>
            <person name="Woyke T."/>
            <person name="Wu D."/>
            <person name="Pukall R."/>
            <person name="Steenblock K."/>
            <person name="Brambilla E."/>
            <person name="Klenk H.-P."/>
            <person name="Eisen J.A."/>
        </authorList>
    </citation>
    <scope>NUCLEOTIDE SEQUENCE [LARGE SCALE GENOMIC DNA]</scope>
    <source>
        <strain evidence="15">DSM 19664 / LMG 22246 / CIP 109416 / KR-200</strain>
    </source>
</reference>
<dbReference type="SUPFAM" id="SSF47384">
    <property type="entry name" value="Homodimeric domain of signal transducing histidine kinase"/>
    <property type="match status" value="1"/>
</dbReference>
<dbReference type="InterPro" id="IPR004358">
    <property type="entry name" value="Sig_transdc_His_kin-like_C"/>
</dbReference>
<protein>
    <recommendedName>
        <fullName evidence="3">histidine kinase</fullName>
        <ecNumber evidence="3">2.7.13.3</ecNumber>
    </recommendedName>
</protein>
<dbReference type="SUPFAM" id="SSF55874">
    <property type="entry name" value="ATPase domain of HSP90 chaperone/DNA topoisomerase II/histidine kinase"/>
    <property type="match status" value="1"/>
</dbReference>
<evidence type="ECO:0000256" key="6">
    <source>
        <dbReference type="ARBA" id="ARBA00022692"/>
    </source>
</evidence>
<evidence type="ECO:0000256" key="9">
    <source>
        <dbReference type="ARBA" id="ARBA00023012"/>
    </source>
</evidence>
<gene>
    <name evidence="14" type="ordered locus">Deipe_0703</name>
</gene>
<keyword evidence="9" id="KW-0902">Two-component regulatory system</keyword>
<evidence type="ECO:0000256" key="1">
    <source>
        <dbReference type="ARBA" id="ARBA00000085"/>
    </source>
</evidence>
<dbReference type="InterPro" id="IPR036097">
    <property type="entry name" value="HisK_dim/P_sf"/>
</dbReference>
<dbReference type="Gene3D" id="6.10.340.10">
    <property type="match status" value="1"/>
</dbReference>
<dbReference type="PATRIC" id="fig|937777.3.peg.708"/>
<proteinExistence type="predicted"/>
<dbReference type="AlphaFoldDB" id="K9ZZC7"/>
<evidence type="ECO:0000259" key="12">
    <source>
        <dbReference type="PROSITE" id="PS50109"/>
    </source>
</evidence>
<dbReference type="GO" id="GO:0000155">
    <property type="term" value="F:phosphorelay sensor kinase activity"/>
    <property type="evidence" value="ECO:0007669"/>
    <property type="project" value="InterPro"/>
</dbReference>
<dbReference type="KEGG" id="dpd:Deipe_0703"/>
<dbReference type="SMART" id="SM00304">
    <property type="entry name" value="HAMP"/>
    <property type="match status" value="1"/>
</dbReference>
<dbReference type="InterPro" id="IPR003661">
    <property type="entry name" value="HisK_dim/P_dom"/>
</dbReference>
<dbReference type="HOGENOM" id="CLU_000445_89_6_0"/>
<name>K9ZZC7_DEIPD</name>
<keyword evidence="8 11" id="KW-1133">Transmembrane helix</keyword>
<comment type="subcellular location">
    <subcellularLocation>
        <location evidence="2">Membrane</location>
    </subcellularLocation>
</comment>
<dbReference type="FunFam" id="3.30.565.10:FF:000006">
    <property type="entry name" value="Sensor histidine kinase WalK"/>
    <property type="match status" value="1"/>
</dbReference>
<dbReference type="STRING" id="937777.Deipe_0703"/>
<feature type="transmembrane region" description="Helical" evidence="11">
    <location>
        <begin position="177"/>
        <end position="202"/>
    </location>
</feature>
<evidence type="ECO:0000256" key="10">
    <source>
        <dbReference type="ARBA" id="ARBA00023136"/>
    </source>
</evidence>
<evidence type="ECO:0000256" key="3">
    <source>
        <dbReference type="ARBA" id="ARBA00012438"/>
    </source>
</evidence>
<dbReference type="CDD" id="cd06225">
    <property type="entry name" value="HAMP"/>
    <property type="match status" value="1"/>
</dbReference>
<dbReference type="SUPFAM" id="SSF158472">
    <property type="entry name" value="HAMP domain-like"/>
    <property type="match status" value="1"/>
</dbReference>
<evidence type="ECO:0000313" key="14">
    <source>
        <dbReference type="EMBL" id="AFZ66282.1"/>
    </source>
</evidence>
<dbReference type="SMART" id="SM00388">
    <property type="entry name" value="HisKA"/>
    <property type="match status" value="1"/>
</dbReference>
<keyword evidence="4" id="KW-0597">Phosphoprotein</keyword>
<dbReference type="eggNOG" id="COG5002">
    <property type="taxonomic scope" value="Bacteria"/>
</dbReference>
<dbReference type="RefSeq" id="WP_015234592.1">
    <property type="nucleotide sequence ID" value="NC_019793.1"/>
</dbReference>
<dbReference type="InterPro" id="IPR003594">
    <property type="entry name" value="HATPase_dom"/>
</dbReference>
<dbReference type="InterPro" id="IPR050428">
    <property type="entry name" value="TCS_sensor_his_kinase"/>
</dbReference>
<feature type="domain" description="Histidine kinase" evidence="12">
    <location>
        <begin position="260"/>
        <end position="475"/>
    </location>
</feature>
<dbReference type="PANTHER" id="PTHR45436">
    <property type="entry name" value="SENSOR HISTIDINE KINASE YKOH"/>
    <property type="match status" value="1"/>
</dbReference>
<dbReference type="GO" id="GO:0005886">
    <property type="term" value="C:plasma membrane"/>
    <property type="evidence" value="ECO:0007669"/>
    <property type="project" value="TreeGrafter"/>
</dbReference>
<feature type="transmembrane region" description="Helical" evidence="11">
    <location>
        <begin position="7"/>
        <end position="30"/>
    </location>
</feature>
<dbReference type="Proteomes" id="UP000010467">
    <property type="component" value="Chromosome"/>
</dbReference>
<dbReference type="InterPro" id="IPR003660">
    <property type="entry name" value="HAMP_dom"/>
</dbReference>
<dbReference type="Pfam" id="PF00672">
    <property type="entry name" value="HAMP"/>
    <property type="match status" value="1"/>
</dbReference>
<keyword evidence="6 11" id="KW-0812">Transmembrane</keyword>
<keyword evidence="15" id="KW-1185">Reference proteome</keyword>
<evidence type="ECO:0000256" key="11">
    <source>
        <dbReference type="SAM" id="Phobius"/>
    </source>
</evidence>
<keyword evidence="10 11" id="KW-0472">Membrane</keyword>
<organism evidence="14 15">
    <name type="scientific">Deinococcus peraridilitoris (strain DSM 19664 / LMG 22246 / CIP 109416 / KR-200)</name>
    <dbReference type="NCBI Taxonomy" id="937777"/>
    <lineage>
        <taxon>Bacteria</taxon>
        <taxon>Thermotogati</taxon>
        <taxon>Deinococcota</taxon>
        <taxon>Deinococci</taxon>
        <taxon>Deinococcales</taxon>
        <taxon>Deinococcaceae</taxon>
        <taxon>Deinococcus</taxon>
    </lineage>
</organism>
<dbReference type="OrthoDB" id="112712at2"/>
<evidence type="ECO:0000256" key="7">
    <source>
        <dbReference type="ARBA" id="ARBA00022777"/>
    </source>
</evidence>
<dbReference type="Gene3D" id="1.10.287.130">
    <property type="match status" value="1"/>
</dbReference>
<evidence type="ECO:0000256" key="2">
    <source>
        <dbReference type="ARBA" id="ARBA00004370"/>
    </source>
</evidence>